<evidence type="ECO:0000259" key="2">
    <source>
        <dbReference type="Pfam" id="PF13751"/>
    </source>
</evidence>
<dbReference type="InterPro" id="IPR025668">
    <property type="entry name" value="Tnp_DDE_dom"/>
</dbReference>
<dbReference type="Pfam" id="PF13751">
    <property type="entry name" value="DDE_Tnp_1_6"/>
    <property type="match status" value="1"/>
</dbReference>
<comment type="caution">
    <text evidence="3">The sequence shown here is derived from an EMBL/GenBank/DDBJ whole genome shotgun (WGS) entry which is preliminary data.</text>
</comment>
<evidence type="ECO:0000259" key="1">
    <source>
        <dbReference type="Pfam" id="PF05598"/>
    </source>
</evidence>
<dbReference type="PANTHER" id="PTHR35604:SF2">
    <property type="entry name" value="TRANSPOSASE INSH FOR INSERTION SEQUENCE ELEMENT IS5A-RELATED"/>
    <property type="match status" value="1"/>
</dbReference>
<proteinExistence type="predicted"/>
<dbReference type="Pfam" id="PF05598">
    <property type="entry name" value="DUF772"/>
    <property type="match status" value="1"/>
</dbReference>
<reference evidence="3 4" key="1">
    <citation type="submission" date="2020-02" db="EMBL/GenBank/DDBJ databases">
        <title>Whole Genome Shotgun Sequence of Streptomyces sp. strain CWH03.</title>
        <authorList>
            <person name="Dohra H."/>
            <person name="Kodani S."/>
            <person name="Yamamura H."/>
        </authorList>
    </citation>
    <scope>NUCLEOTIDE SEQUENCE [LARGE SCALE GENOMIC DNA]</scope>
    <source>
        <strain evidence="3 4">CWH03</strain>
    </source>
</reference>
<dbReference type="PANTHER" id="PTHR35604">
    <property type="entry name" value="TRANSPOSASE INSH FOR INSERTION SEQUENCE ELEMENT IS5A-RELATED"/>
    <property type="match status" value="1"/>
</dbReference>
<accession>A0A6A0ATZ9</accession>
<name>A0A6A0ATZ9_9ACTN</name>
<evidence type="ECO:0000313" key="3">
    <source>
        <dbReference type="EMBL" id="GFH36382.1"/>
    </source>
</evidence>
<dbReference type="Proteomes" id="UP000484988">
    <property type="component" value="Unassembled WGS sequence"/>
</dbReference>
<sequence length="558" mass="61830">MSLEPWSGGEVPELTRQVARAAFPKGSLAIRLRDSLGQAFDDVLFVEAFPSDGRPAASPGVLAMVSVMQCAERLSDRQAAEAVRAPIDWKYLLGLDLDDSGFVHSMLARFRARLVAHGLEERVLDSVLEAAAGQGLLRRGGRQRTDTTRVVADVRLLNRMEFVAETLRAALEALAAAAPDWLEQALAERETDWLGRYGQCVDSWHGLPDGQDRDSWLRQVGEDGFHLLSAAWRPGAPDWLHRIPALQTLRPAWVQQYHRNEGGVRVRECEDLPPGHQRLASPYDTDARYGIKKTTGWTGYCLHLTETCDDDAPRPITDIATTSAADGDDSQALPGIHTRLAGRELLPGEQLVDSGYVTAGTLVAARQEHGIDLVGPARRITGGDGRERFGHDDFQTDDARRQAVCPAGQTSISWANTRSSRRTRVPLVQIRFDAAACHDCPLRSRTTAGNSKWGRALTLREPAQRAALQQRRREQDTDAWRARYRPRGGIEATVSQIVHRTDARPSRTAPATHLGHCLAATAVNLIRIDTWQQGHRPDRTRTRTRTNHLCHLLARPSK</sequence>
<feature type="domain" description="Transposase InsH N-terminal" evidence="1">
    <location>
        <begin position="21"/>
        <end position="113"/>
    </location>
</feature>
<dbReference type="AlphaFoldDB" id="A0A6A0ATZ9"/>
<gene>
    <name evidence="3" type="ORF">SCWH03_26100</name>
</gene>
<organism evidence="3 4">
    <name type="scientific">Streptomyces pacificus</name>
    <dbReference type="NCBI Taxonomy" id="2705029"/>
    <lineage>
        <taxon>Bacteria</taxon>
        <taxon>Bacillati</taxon>
        <taxon>Actinomycetota</taxon>
        <taxon>Actinomycetes</taxon>
        <taxon>Kitasatosporales</taxon>
        <taxon>Streptomycetaceae</taxon>
        <taxon>Streptomyces</taxon>
    </lineage>
</organism>
<dbReference type="InterPro" id="IPR008490">
    <property type="entry name" value="Transposase_InsH_N"/>
</dbReference>
<protein>
    <submittedName>
        <fullName evidence="3">IS1182 family transposase</fullName>
    </submittedName>
</protein>
<feature type="domain" description="Transposase DDE" evidence="2">
    <location>
        <begin position="404"/>
        <end position="528"/>
    </location>
</feature>
<evidence type="ECO:0000313" key="4">
    <source>
        <dbReference type="Proteomes" id="UP000484988"/>
    </source>
</evidence>
<keyword evidence="4" id="KW-1185">Reference proteome</keyword>
<dbReference type="EMBL" id="BLLG01000006">
    <property type="protein sequence ID" value="GFH36382.1"/>
    <property type="molecule type" value="Genomic_DNA"/>
</dbReference>